<dbReference type="OrthoDB" id="5419659at2"/>
<dbReference type="InterPro" id="IPR035069">
    <property type="entry name" value="TTHA1013/TTHA0281-like"/>
</dbReference>
<evidence type="ECO:0000313" key="2">
    <source>
        <dbReference type="EMBL" id="EAX46801.1"/>
    </source>
</evidence>
<dbReference type="eggNOG" id="COG1598">
    <property type="taxonomic scope" value="Bacteria"/>
</dbReference>
<gene>
    <name evidence="2" type="ORF">TcarDRAFT_0765</name>
</gene>
<dbReference type="PANTHER" id="PTHR34504:SF2">
    <property type="entry name" value="UPF0150 PROTEIN SSL0259"/>
    <property type="match status" value="1"/>
</dbReference>
<keyword evidence="3" id="KW-1185">Reference proteome</keyword>
<dbReference type="RefSeq" id="WP_007290189.1">
    <property type="nucleotide sequence ID" value="NZ_AAWL01000021.1"/>
</dbReference>
<dbReference type="InterPro" id="IPR051404">
    <property type="entry name" value="TA_system_antitoxin"/>
</dbReference>
<dbReference type="Pfam" id="PF15919">
    <property type="entry name" value="HicB_lk_antitox"/>
    <property type="match status" value="1"/>
</dbReference>
<reference evidence="2 3" key="1">
    <citation type="submission" date="2007-01" db="EMBL/GenBank/DDBJ databases">
        <title>Annotation of the draft genome assembly of Thermosinus carboxydivorans Nor1.</title>
        <authorList>
            <consortium name="US DOE Joint Genome Institute (JGI-ORNL)"/>
            <person name="Larimer F."/>
            <person name="Land M."/>
            <person name="Hauser L."/>
        </authorList>
    </citation>
    <scope>NUCLEOTIDE SEQUENCE [LARGE SCALE GENOMIC DNA]</scope>
    <source>
        <strain evidence="2 3">Nor1</strain>
    </source>
</reference>
<feature type="domain" description="HicB-like antitoxin of toxin-antitoxin system" evidence="1">
    <location>
        <begin position="19"/>
        <end position="107"/>
    </location>
</feature>
<dbReference type="InterPro" id="IPR013321">
    <property type="entry name" value="Arc_rbn_hlx_hlx"/>
</dbReference>
<dbReference type="EMBL" id="AAWL01000021">
    <property type="protein sequence ID" value="EAX46801.1"/>
    <property type="molecule type" value="Genomic_DNA"/>
</dbReference>
<evidence type="ECO:0000259" key="1">
    <source>
        <dbReference type="Pfam" id="PF15919"/>
    </source>
</evidence>
<evidence type="ECO:0000313" key="3">
    <source>
        <dbReference type="Proteomes" id="UP000005139"/>
    </source>
</evidence>
<reference evidence="2 3" key="2">
    <citation type="submission" date="2007-01" db="EMBL/GenBank/DDBJ databases">
        <title>Sequencing of the draft genome and assembly of Thermosinus carboxydivorans Nor1.</title>
        <authorList>
            <consortium name="US DOE Joint Genome Institute (JGI-PGF)"/>
            <person name="Copeland A."/>
            <person name="Lucas S."/>
            <person name="Lapidus A."/>
            <person name="Barry K."/>
            <person name="Glavina del Rio T."/>
            <person name="Dalin E."/>
            <person name="Tice H."/>
            <person name="Bruce D."/>
            <person name="Pitluck S."/>
            <person name="Richardson P."/>
        </authorList>
    </citation>
    <scope>NUCLEOTIDE SEQUENCE [LARGE SCALE GENOMIC DNA]</scope>
    <source>
        <strain evidence="2 3">Nor1</strain>
    </source>
</reference>
<protein>
    <recommendedName>
        <fullName evidence="1">HicB-like antitoxin of toxin-antitoxin system domain-containing protein</fullName>
    </recommendedName>
</protein>
<dbReference type="PANTHER" id="PTHR34504">
    <property type="entry name" value="ANTITOXIN HICB"/>
    <property type="match status" value="1"/>
</dbReference>
<comment type="caution">
    <text evidence="2">The sequence shown here is derived from an EMBL/GenBank/DDBJ whole genome shotgun (WGS) entry which is preliminary data.</text>
</comment>
<dbReference type="GO" id="GO:0006355">
    <property type="term" value="P:regulation of DNA-templated transcription"/>
    <property type="evidence" value="ECO:0007669"/>
    <property type="project" value="InterPro"/>
</dbReference>
<dbReference type="InterPro" id="IPR031807">
    <property type="entry name" value="HicB-like"/>
</dbReference>
<dbReference type="SUPFAM" id="SSF143100">
    <property type="entry name" value="TTHA1013/TTHA0281-like"/>
    <property type="match status" value="1"/>
</dbReference>
<accession>A1HT35</accession>
<dbReference type="InterPro" id="IPR010985">
    <property type="entry name" value="Ribbon_hlx_hlx"/>
</dbReference>
<dbReference type="Gene3D" id="3.30.160.250">
    <property type="match status" value="1"/>
</dbReference>
<proteinExistence type="predicted"/>
<sequence length="124" mass="13856">MKKKLEYYLALPYRFEVIPAEEGGYVGTVPDLPGCITQGETLTEVIAMIEDAKRVWLETAIEEGIDIPEPVGHDEDYSGKFVVRVPKSLHRELVRKAKEENVSLNQLAMYLLAAGIGRPNAVKK</sequence>
<name>A1HT35_9FIRM</name>
<dbReference type="SUPFAM" id="SSF47598">
    <property type="entry name" value="Ribbon-helix-helix"/>
    <property type="match status" value="1"/>
</dbReference>
<dbReference type="AlphaFoldDB" id="A1HT35"/>
<dbReference type="Proteomes" id="UP000005139">
    <property type="component" value="Unassembled WGS sequence"/>
</dbReference>
<organism evidence="2 3">
    <name type="scientific">Thermosinus carboxydivorans Nor1</name>
    <dbReference type="NCBI Taxonomy" id="401526"/>
    <lineage>
        <taxon>Bacteria</taxon>
        <taxon>Bacillati</taxon>
        <taxon>Bacillota</taxon>
        <taxon>Negativicutes</taxon>
        <taxon>Selenomonadales</taxon>
        <taxon>Sporomusaceae</taxon>
        <taxon>Thermosinus</taxon>
    </lineage>
</organism>
<dbReference type="Gene3D" id="1.10.1220.10">
    <property type="entry name" value="Met repressor-like"/>
    <property type="match status" value="1"/>
</dbReference>